<evidence type="ECO:0000313" key="3">
    <source>
        <dbReference type="Proteomes" id="UP000002931"/>
    </source>
</evidence>
<evidence type="ECO:0000313" key="2">
    <source>
        <dbReference type="EMBL" id="EAQ10484.1"/>
    </source>
</evidence>
<dbReference type="RefSeq" id="WP_008334249.1">
    <property type="nucleotide sequence ID" value="NZ_CH902578.1"/>
</dbReference>
<dbReference type="OrthoDB" id="7859745at2"/>
<accession>A3VMN1</accession>
<dbReference type="Proteomes" id="UP000002931">
    <property type="component" value="Unassembled WGS sequence"/>
</dbReference>
<name>A3VMN1_9RHOB</name>
<organism evidence="2 3">
    <name type="scientific">Maritimibacter alkaliphilus HTCC2654</name>
    <dbReference type="NCBI Taxonomy" id="314271"/>
    <lineage>
        <taxon>Bacteria</taxon>
        <taxon>Pseudomonadati</taxon>
        <taxon>Pseudomonadota</taxon>
        <taxon>Alphaproteobacteria</taxon>
        <taxon>Rhodobacterales</taxon>
        <taxon>Roseobacteraceae</taxon>
        <taxon>Maritimibacter</taxon>
    </lineage>
</organism>
<sequence length="111" mass="11491">MKMKTALIALLAPVVVAGCSATAYDGGAPKLIATNVDRTIGDSPGPRDGIAAVAVLPDGCEAWITDDGLEGYGGDRSDPKSGLPRCSNELPRGAVIGEWRVSPDLPDYLPR</sequence>
<keyword evidence="3" id="KW-1185">Reference proteome</keyword>
<dbReference type="PROSITE" id="PS51257">
    <property type="entry name" value="PROKAR_LIPOPROTEIN"/>
    <property type="match status" value="1"/>
</dbReference>
<evidence type="ECO:0008006" key="4">
    <source>
        <dbReference type="Google" id="ProtNLM"/>
    </source>
</evidence>
<keyword evidence="1" id="KW-0732">Signal</keyword>
<proteinExistence type="predicted"/>
<comment type="caution">
    <text evidence="2">The sequence shown here is derived from an EMBL/GenBank/DDBJ whole genome shotgun (WGS) entry which is preliminary data.</text>
</comment>
<dbReference type="AlphaFoldDB" id="A3VMN1"/>
<dbReference type="STRING" id="314271.RB2654_18233"/>
<feature type="signal peptide" evidence="1">
    <location>
        <begin position="1"/>
        <end position="23"/>
    </location>
</feature>
<gene>
    <name evidence="2" type="ORF">RB2654_18233</name>
</gene>
<reference evidence="2 3" key="1">
    <citation type="journal article" date="2010" name="J. Bacteriol.">
        <title>Genome sequences of Pelagibaca bermudensis HTCC2601T and Maritimibacter alkaliphilus HTCC2654T, the type strains of two marine Roseobacter genera.</title>
        <authorList>
            <person name="Thrash J.C."/>
            <person name="Cho J.C."/>
            <person name="Ferriera S."/>
            <person name="Johnson J."/>
            <person name="Vergin K.L."/>
            <person name="Giovannoni S.J."/>
        </authorList>
    </citation>
    <scope>NUCLEOTIDE SEQUENCE [LARGE SCALE GENOMIC DNA]</scope>
    <source>
        <strain evidence="2 3">HTCC2654</strain>
    </source>
</reference>
<protein>
    <recommendedName>
        <fullName evidence="4">Lipoprotein</fullName>
    </recommendedName>
</protein>
<dbReference type="HOGENOM" id="CLU_2303290_0_0_5"/>
<dbReference type="EMBL" id="AAMT01000035">
    <property type="protein sequence ID" value="EAQ10484.1"/>
    <property type="molecule type" value="Genomic_DNA"/>
</dbReference>
<feature type="chain" id="PRO_5002661302" description="Lipoprotein" evidence="1">
    <location>
        <begin position="24"/>
        <end position="111"/>
    </location>
</feature>
<evidence type="ECO:0000256" key="1">
    <source>
        <dbReference type="SAM" id="SignalP"/>
    </source>
</evidence>